<dbReference type="PRINTS" id="PR00368">
    <property type="entry name" value="FADPNR"/>
</dbReference>
<reference evidence="4 5" key="1">
    <citation type="submission" date="2018-08" db="EMBL/GenBank/DDBJ databases">
        <title>Draft genome sequence of Psychrilyobacter sp. strain SD5 isolated from Black Sea water.</title>
        <authorList>
            <person name="Yadav S."/>
            <person name="Villanueva L."/>
            <person name="Damste J.S.S."/>
        </authorList>
    </citation>
    <scope>NUCLEOTIDE SEQUENCE [LARGE SCALE GENOMIC DNA]</scope>
    <source>
        <strain evidence="4 5">SD5</strain>
    </source>
</reference>
<dbReference type="InterPro" id="IPR050097">
    <property type="entry name" value="Ferredoxin-NADP_redctase_2"/>
</dbReference>
<dbReference type="Gene3D" id="3.50.50.60">
    <property type="entry name" value="FAD/NAD(P)-binding domain"/>
    <property type="match status" value="2"/>
</dbReference>
<dbReference type="Proteomes" id="UP000263486">
    <property type="component" value="Unassembled WGS sequence"/>
</dbReference>
<dbReference type="EMBL" id="QUAJ01000022">
    <property type="protein sequence ID" value="REI40214.1"/>
    <property type="molecule type" value="Genomic_DNA"/>
</dbReference>
<evidence type="ECO:0000256" key="1">
    <source>
        <dbReference type="ARBA" id="ARBA00022630"/>
    </source>
</evidence>
<name>A0ABX9KEQ5_9FUSO</name>
<dbReference type="RefSeq" id="WP_114643046.1">
    <property type="nucleotide sequence ID" value="NZ_JAACIO010000022.1"/>
</dbReference>
<evidence type="ECO:0000313" key="4">
    <source>
        <dbReference type="EMBL" id="REI40214.1"/>
    </source>
</evidence>
<protein>
    <submittedName>
        <fullName evidence="4">Thioredoxin-disulfide reductase</fullName>
    </submittedName>
</protein>
<keyword evidence="2" id="KW-0560">Oxidoreductase</keyword>
<evidence type="ECO:0000313" key="5">
    <source>
        <dbReference type="Proteomes" id="UP000263486"/>
    </source>
</evidence>
<gene>
    <name evidence="4" type="ORF">DYH56_11625</name>
</gene>
<feature type="domain" description="FAD/NAD(P)-binding" evidence="3">
    <location>
        <begin position="5"/>
        <end position="308"/>
    </location>
</feature>
<keyword evidence="1" id="KW-0285">Flavoprotein</keyword>
<organism evidence="4 5">
    <name type="scientific">Psychrilyobacter piezotolerans</name>
    <dbReference type="NCBI Taxonomy" id="2293438"/>
    <lineage>
        <taxon>Bacteria</taxon>
        <taxon>Fusobacteriati</taxon>
        <taxon>Fusobacteriota</taxon>
        <taxon>Fusobacteriia</taxon>
        <taxon>Fusobacteriales</taxon>
        <taxon>Fusobacteriaceae</taxon>
        <taxon>Psychrilyobacter</taxon>
    </lineage>
</organism>
<dbReference type="SUPFAM" id="SSF51905">
    <property type="entry name" value="FAD/NAD(P)-binding domain"/>
    <property type="match status" value="1"/>
</dbReference>
<evidence type="ECO:0000259" key="3">
    <source>
        <dbReference type="Pfam" id="PF07992"/>
    </source>
</evidence>
<dbReference type="PRINTS" id="PR00469">
    <property type="entry name" value="PNDRDTASEII"/>
</dbReference>
<keyword evidence="5" id="KW-1185">Reference proteome</keyword>
<dbReference type="Pfam" id="PF07992">
    <property type="entry name" value="Pyr_redox_2"/>
    <property type="match status" value="1"/>
</dbReference>
<dbReference type="PANTHER" id="PTHR48105">
    <property type="entry name" value="THIOREDOXIN REDUCTASE 1-RELATED-RELATED"/>
    <property type="match status" value="1"/>
</dbReference>
<evidence type="ECO:0000256" key="2">
    <source>
        <dbReference type="ARBA" id="ARBA00023002"/>
    </source>
</evidence>
<dbReference type="InterPro" id="IPR023753">
    <property type="entry name" value="FAD/NAD-binding_dom"/>
</dbReference>
<proteinExistence type="predicted"/>
<comment type="caution">
    <text evidence="4">The sequence shown here is derived from an EMBL/GenBank/DDBJ whole genome shotgun (WGS) entry which is preliminary data.</text>
</comment>
<accession>A0ABX9KEQ5</accession>
<dbReference type="InterPro" id="IPR036188">
    <property type="entry name" value="FAD/NAD-bd_sf"/>
</dbReference>
<sequence>MEILYDLIILGAGPAGLSAGLYGARGMMKTLIIEKNMLVGGQISTTSEIENYPGGMISESGTELTMRMKNQAVNFGCEFKTDTIIEVDLESKIKTLTGESGIEYKAKSVILATGASPRLAGAPGEKEYTGRGVSYCATCDGFFVRDLEVFVIGGGDTAVEEAIFLTKFAKKVNVVHRRDKLRAAKSIQEKAFKNEKINFIWDTVVEEMKGDPIKGLVSIVLKNKITGEVTEYNGGDKPIGVFVLVGNVPNTELFKDKLVVNSGGFLIADEKTLNAELSSTGENLEGVYVAGDCREKLLYQVITASADGAVAAVVSEKYVEENFN</sequence>